<reference evidence="5" key="1">
    <citation type="journal article" date="2018" name="Nat. Microbiol.">
        <title>Leveraging single-cell genomics to expand the fungal tree of life.</title>
        <authorList>
            <person name="Ahrendt S.R."/>
            <person name="Quandt C.A."/>
            <person name="Ciobanu D."/>
            <person name="Clum A."/>
            <person name="Salamov A."/>
            <person name="Andreopoulos B."/>
            <person name="Cheng J.F."/>
            <person name="Woyke T."/>
            <person name="Pelin A."/>
            <person name="Henrissat B."/>
            <person name="Reynolds N.K."/>
            <person name="Benny G.L."/>
            <person name="Smith M.E."/>
            <person name="James T.Y."/>
            <person name="Grigoriev I.V."/>
        </authorList>
    </citation>
    <scope>NUCLEOTIDE SEQUENCE [LARGE SCALE GENOMIC DNA]</scope>
</reference>
<sequence length="422" mass="46797">MGYCSPLTQPLVAKDVGTNGDNPDFVKKEEIMLHIFVRAANFYAQAGLMETAITLFQAMIELSCFCPADYAAMDFDDRIENLETFWETDQPRFGEEGAVGWAANVKFKPGQARDDSEKETPAPVNISPNDDYVEIWFKRETAEEFHHWLPMRHAPDYDLDDDFRHILFEDVRPLLFDATLPSTRRGLLHAFLNLLGVPSNSGTPSTHPARTDPLLNAETLGPVCSAAFWPPRAAPTLAIAPADAQPAPTVASSPAETPFPIRGFPMTAESLFAHGGGVPGEENTSGTYLIPHHPESSRNILQQSRTMPSPDPDLLPLFLVFESAFSPKSAQKAAKNLLKTERMNLLIWNAYAQIEVGRGNIDEARKVYQASLLSYHTFPRAHQKDAPLLFRQYAELEVDCNQPARAIVVLVACAEEKADFGE</sequence>
<dbReference type="OrthoDB" id="297219at2759"/>
<dbReference type="GO" id="GO:1902369">
    <property type="term" value="P:negative regulation of RNA catabolic process"/>
    <property type="evidence" value="ECO:0007669"/>
    <property type="project" value="TreeGrafter"/>
</dbReference>
<protein>
    <submittedName>
        <fullName evidence="4">NRDE-2, necessary for RNA interference-domain-containing protein</fullName>
    </submittedName>
</protein>
<accession>A0A4P9WNV9</accession>
<comment type="subcellular location">
    <subcellularLocation>
        <location evidence="1">Nucleus</location>
    </subcellularLocation>
</comment>
<dbReference type="InterPro" id="IPR011990">
    <property type="entry name" value="TPR-like_helical_dom_sf"/>
</dbReference>
<keyword evidence="5" id="KW-1185">Reference proteome</keyword>
<dbReference type="EMBL" id="KZ994627">
    <property type="protein sequence ID" value="RKO92456.1"/>
    <property type="molecule type" value="Genomic_DNA"/>
</dbReference>
<dbReference type="Proteomes" id="UP000269721">
    <property type="component" value="Unassembled WGS sequence"/>
</dbReference>
<evidence type="ECO:0000313" key="5">
    <source>
        <dbReference type="Proteomes" id="UP000269721"/>
    </source>
</evidence>
<evidence type="ECO:0000256" key="3">
    <source>
        <dbReference type="ARBA" id="ARBA00023242"/>
    </source>
</evidence>
<dbReference type="GO" id="GO:0031048">
    <property type="term" value="P:regulatory ncRNA-mediated heterochromatin formation"/>
    <property type="evidence" value="ECO:0007669"/>
    <property type="project" value="TreeGrafter"/>
</dbReference>
<gene>
    <name evidence="4" type="ORF">BDK51DRAFT_37055</name>
</gene>
<comment type="similarity">
    <text evidence="2">Belongs to the NRDE2 family.</text>
</comment>
<dbReference type="Gene3D" id="1.25.40.10">
    <property type="entry name" value="Tetratricopeptide repeat domain"/>
    <property type="match status" value="1"/>
</dbReference>
<dbReference type="PANTHER" id="PTHR13471">
    <property type="entry name" value="TETRATRICOPEPTIDE-LIKE HELICAL"/>
    <property type="match status" value="1"/>
</dbReference>
<dbReference type="InterPro" id="IPR013633">
    <property type="entry name" value="NRDE-2"/>
</dbReference>
<dbReference type="SUPFAM" id="SSF48452">
    <property type="entry name" value="TPR-like"/>
    <property type="match status" value="1"/>
</dbReference>
<dbReference type="Pfam" id="PF08424">
    <property type="entry name" value="NRDE-2"/>
    <property type="match status" value="1"/>
</dbReference>
<dbReference type="PANTHER" id="PTHR13471:SF0">
    <property type="entry name" value="NUCLEAR EXOSOME REGULATOR NRDE2"/>
    <property type="match status" value="1"/>
</dbReference>
<dbReference type="AlphaFoldDB" id="A0A4P9WNV9"/>
<evidence type="ECO:0000256" key="1">
    <source>
        <dbReference type="ARBA" id="ARBA00004123"/>
    </source>
</evidence>
<dbReference type="GO" id="GO:0071013">
    <property type="term" value="C:catalytic step 2 spliceosome"/>
    <property type="evidence" value="ECO:0007669"/>
    <property type="project" value="TreeGrafter"/>
</dbReference>
<evidence type="ECO:0000313" key="4">
    <source>
        <dbReference type="EMBL" id="RKO92456.1"/>
    </source>
</evidence>
<proteinExistence type="inferred from homology"/>
<name>A0A4P9WNV9_9FUNG</name>
<organism evidence="4 5">
    <name type="scientific">Blyttiomyces helicus</name>
    <dbReference type="NCBI Taxonomy" id="388810"/>
    <lineage>
        <taxon>Eukaryota</taxon>
        <taxon>Fungi</taxon>
        <taxon>Fungi incertae sedis</taxon>
        <taxon>Chytridiomycota</taxon>
        <taxon>Chytridiomycota incertae sedis</taxon>
        <taxon>Chytridiomycetes</taxon>
        <taxon>Chytridiomycetes incertae sedis</taxon>
        <taxon>Blyttiomyces</taxon>
    </lineage>
</organism>
<keyword evidence="3" id="KW-0539">Nucleus</keyword>
<evidence type="ECO:0000256" key="2">
    <source>
        <dbReference type="ARBA" id="ARBA00009265"/>
    </source>
</evidence>